<dbReference type="Gene3D" id="3.40.50.150">
    <property type="entry name" value="Vaccinia Virus protein VP39"/>
    <property type="match status" value="2"/>
</dbReference>
<keyword evidence="2" id="KW-1185">Reference proteome</keyword>
<dbReference type="InterPro" id="IPR029063">
    <property type="entry name" value="SAM-dependent_MTases_sf"/>
</dbReference>
<dbReference type="AlphaFoldDB" id="A0A919NND6"/>
<protein>
    <submittedName>
        <fullName evidence="1">Uncharacterized protein</fullName>
    </submittedName>
</protein>
<organism evidence="1 2">
    <name type="scientific">Paractinoplanes tereljensis</name>
    <dbReference type="NCBI Taxonomy" id="571912"/>
    <lineage>
        <taxon>Bacteria</taxon>
        <taxon>Bacillati</taxon>
        <taxon>Actinomycetota</taxon>
        <taxon>Actinomycetes</taxon>
        <taxon>Micromonosporales</taxon>
        <taxon>Micromonosporaceae</taxon>
        <taxon>Paractinoplanes</taxon>
    </lineage>
</organism>
<dbReference type="EMBL" id="BOMY01000033">
    <property type="protein sequence ID" value="GIF22015.1"/>
    <property type="molecule type" value="Genomic_DNA"/>
</dbReference>
<reference evidence="1" key="1">
    <citation type="submission" date="2021-01" db="EMBL/GenBank/DDBJ databases">
        <title>Whole genome shotgun sequence of Actinoplanes tereljensis NBRC 105297.</title>
        <authorList>
            <person name="Komaki H."/>
            <person name="Tamura T."/>
        </authorList>
    </citation>
    <scope>NUCLEOTIDE SEQUENCE</scope>
    <source>
        <strain evidence="1">NBRC 105297</strain>
    </source>
</reference>
<dbReference type="InterPro" id="IPR006764">
    <property type="entry name" value="SAM_dep_MeTrfase_SAV2177_type"/>
</dbReference>
<sequence>MGDREYDFDTSVAHPARVYDYWLGGKDNFVPPGSFLAITQPASDVNAAQAAAGQQKYNSQVNTKQTRRTREQTAQFFDGLELVPPGVVQCHRWKPAPDADLSREVSDWAAVAQKIG</sequence>
<dbReference type="RefSeq" id="WP_203809132.1">
    <property type="nucleotide sequence ID" value="NZ_BOMY01000033.1"/>
</dbReference>
<evidence type="ECO:0000313" key="1">
    <source>
        <dbReference type="EMBL" id="GIF22015.1"/>
    </source>
</evidence>
<name>A0A919NND6_9ACTN</name>
<proteinExistence type="predicted"/>
<dbReference type="Proteomes" id="UP000623608">
    <property type="component" value="Unassembled WGS sequence"/>
</dbReference>
<accession>A0A919NND6</accession>
<dbReference type="Pfam" id="PF04672">
    <property type="entry name" value="Methyltransf_19"/>
    <property type="match status" value="2"/>
</dbReference>
<evidence type="ECO:0000313" key="2">
    <source>
        <dbReference type="Proteomes" id="UP000623608"/>
    </source>
</evidence>
<gene>
    <name evidence="1" type="ORF">Ate02nite_47450</name>
</gene>
<comment type="caution">
    <text evidence="1">The sequence shown here is derived from an EMBL/GenBank/DDBJ whole genome shotgun (WGS) entry which is preliminary data.</text>
</comment>